<gene>
    <name evidence="2" type="ORF">ETSY1_31735</name>
</gene>
<dbReference type="GO" id="GO:0008757">
    <property type="term" value="F:S-adenosylmethionine-dependent methyltransferase activity"/>
    <property type="evidence" value="ECO:0007669"/>
    <property type="project" value="InterPro"/>
</dbReference>
<dbReference type="CDD" id="cd02440">
    <property type="entry name" value="AdoMet_MTases"/>
    <property type="match status" value="1"/>
</dbReference>
<comment type="caution">
    <text evidence="2">The sequence shown here is derived from an EMBL/GenBank/DDBJ whole genome shotgun (WGS) entry which is preliminary data.</text>
</comment>
<accession>W4LBQ7</accession>
<protein>
    <submittedName>
        <fullName evidence="2">Methyltransferase</fullName>
    </submittedName>
</protein>
<evidence type="ECO:0000313" key="2">
    <source>
        <dbReference type="EMBL" id="ETW95170.1"/>
    </source>
</evidence>
<organism evidence="2 3">
    <name type="scientific">Entotheonella factor</name>
    <dbReference type="NCBI Taxonomy" id="1429438"/>
    <lineage>
        <taxon>Bacteria</taxon>
        <taxon>Pseudomonadati</taxon>
        <taxon>Nitrospinota/Tectimicrobiota group</taxon>
        <taxon>Candidatus Tectimicrobiota</taxon>
        <taxon>Candidatus Entotheonellia</taxon>
        <taxon>Candidatus Entotheonellales</taxon>
        <taxon>Candidatus Entotheonellaceae</taxon>
        <taxon>Candidatus Entotheonella</taxon>
    </lineage>
</organism>
<dbReference type="EMBL" id="AZHW01000950">
    <property type="protein sequence ID" value="ETW95170.1"/>
    <property type="molecule type" value="Genomic_DNA"/>
</dbReference>
<dbReference type="Proteomes" id="UP000019141">
    <property type="component" value="Unassembled WGS sequence"/>
</dbReference>
<dbReference type="PANTHER" id="PTHR43861">
    <property type="entry name" value="TRANS-ACONITATE 2-METHYLTRANSFERASE-RELATED"/>
    <property type="match status" value="1"/>
</dbReference>
<evidence type="ECO:0000313" key="3">
    <source>
        <dbReference type="Proteomes" id="UP000019141"/>
    </source>
</evidence>
<proteinExistence type="predicted"/>
<dbReference type="AlphaFoldDB" id="W4LBQ7"/>
<dbReference type="Pfam" id="PF08241">
    <property type="entry name" value="Methyltransf_11"/>
    <property type="match status" value="1"/>
</dbReference>
<dbReference type="InterPro" id="IPR029063">
    <property type="entry name" value="SAM-dependent_MTases_sf"/>
</dbReference>
<dbReference type="SUPFAM" id="SSF53335">
    <property type="entry name" value="S-adenosyl-L-methionine-dependent methyltransferases"/>
    <property type="match status" value="1"/>
</dbReference>
<reference evidence="2 3" key="1">
    <citation type="journal article" date="2014" name="Nature">
        <title>An environmental bacterial taxon with a large and distinct metabolic repertoire.</title>
        <authorList>
            <person name="Wilson M.C."/>
            <person name="Mori T."/>
            <person name="Ruckert C."/>
            <person name="Uria A.R."/>
            <person name="Helf M.J."/>
            <person name="Takada K."/>
            <person name="Gernert C."/>
            <person name="Steffens U.A."/>
            <person name="Heycke N."/>
            <person name="Schmitt S."/>
            <person name="Rinke C."/>
            <person name="Helfrich E.J."/>
            <person name="Brachmann A.O."/>
            <person name="Gurgui C."/>
            <person name="Wakimoto T."/>
            <person name="Kracht M."/>
            <person name="Crusemann M."/>
            <person name="Hentschel U."/>
            <person name="Abe I."/>
            <person name="Matsunaga S."/>
            <person name="Kalinowski J."/>
            <person name="Takeyama H."/>
            <person name="Piel J."/>
        </authorList>
    </citation>
    <scope>NUCLEOTIDE SEQUENCE [LARGE SCALE GENOMIC DNA]</scope>
    <source>
        <strain evidence="3">TSY1</strain>
    </source>
</reference>
<sequence>MSYEGPQFYDNAAVFQTYMQHRQRPENPNDTLEQPITLALLGSVSGAHLLDVGCGDAALGKTLLAQGAASYLGIDGSRNMVEQAQQTLTGTTGKVIQADIRSWTYPASTFDCVVSRLALHYIADVDDVFRQVFRTLRPMGRFVFSIEHPVITSCDRAWHGSGRRQSWIVDDYFDSSCRVTHWLGEQVVKYHRTVEDYFLGLQTAGFVVERLRESRPERQWFVHEETYQRRTRIPLFLFLAARKPV</sequence>
<keyword evidence="2" id="KW-0489">Methyltransferase</keyword>
<feature type="domain" description="Methyltransferase type 11" evidence="1">
    <location>
        <begin position="50"/>
        <end position="144"/>
    </location>
</feature>
<dbReference type="InterPro" id="IPR013216">
    <property type="entry name" value="Methyltransf_11"/>
</dbReference>
<keyword evidence="3" id="KW-1185">Reference proteome</keyword>
<name>W4LBQ7_ENTF1</name>
<dbReference type="PANTHER" id="PTHR43861:SF1">
    <property type="entry name" value="TRANS-ACONITATE 2-METHYLTRANSFERASE"/>
    <property type="match status" value="1"/>
</dbReference>
<dbReference type="GO" id="GO:0032259">
    <property type="term" value="P:methylation"/>
    <property type="evidence" value="ECO:0007669"/>
    <property type="project" value="UniProtKB-KW"/>
</dbReference>
<dbReference type="HOGENOM" id="CLU_049749_4_2_7"/>
<dbReference type="Gene3D" id="3.40.50.150">
    <property type="entry name" value="Vaccinia Virus protein VP39"/>
    <property type="match status" value="1"/>
</dbReference>
<evidence type="ECO:0000259" key="1">
    <source>
        <dbReference type="Pfam" id="PF08241"/>
    </source>
</evidence>
<keyword evidence="2" id="KW-0808">Transferase</keyword>